<feature type="compositionally biased region" description="Pro residues" evidence="1">
    <location>
        <begin position="31"/>
        <end position="43"/>
    </location>
</feature>
<accession>A0A165F968</accession>
<name>A0A165F968_EXIGL</name>
<feature type="region of interest" description="Disordered" evidence="1">
    <location>
        <begin position="1"/>
        <end position="127"/>
    </location>
</feature>
<feature type="compositionally biased region" description="Low complexity" evidence="1">
    <location>
        <begin position="11"/>
        <end position="30"/>
    </location>
</feature>
<evidence type="ECO:0000256" key="1">
    <source>
        <dbReference type="SAM" id="MobiDB-lite"/>
    </source>
</evidence>
<sequence length="147" mass="15793">MSFVEQTGRLAHAAHASQSQSQPSPQRAPSFTPPTPPRSPTPPSLASFVTSFRGSASPTHPASQTADYGERSSPHSPIHLPSPDSSFPDSSFLAPGFAQSRRSHPTSQETADYGERPHLHSHSDHDPDSSFFSINSYDFFAPSFASS</sequence>
<proteinExistence type="predicted"/>
<organism evidence="2 3">
    <name type="scientific">Exidia glandulosa HHB12029</name>
    <dbReference type="NCBI Taxonomy" id="1314781"/>
    <lineage>
        <taxon>Eukaryota</taxon>
        <taxon>Fungi</taxon>
        <taxon>Dikarya</taxon>
        <taxon>Basidiomycota</taxon>
        <taxon>Agaricomycotina</taxon>
        <taxon>Agaricomycetes</taxon>
        <taxon>Auriculariales</taxon>
        <taxon>Exidiaceae</taxon>
        <taxon>Exidia</taxon>
    </lineage>
</organism>
<protein>
    <submittedName>
        <fullName evidence="2">Uncharacterized protein</fullName>
    </submittedName>
</protein>
<dbReference type="InParanoid" id="A0A165F968"/>
<dbReference type="Proteomes" id="UP000077266">
    <property type="component" value="Unassembled WGS sequence"/>
</dbReference>
<evidence type="ECO:0000313" key="3">
    <source>
        <dbReference type="Proteomes" id="UP000077266"/>
    </source>
</evidence>
<feature type="compositionally biased region" description="Low complexity" evidence="1">
    <location>
        <begin position="74"/>
        <end position="92"/>
    </location>
</feature>
<feature type="compositionally biased region" description="Basic and acidic residues" evidence="1">
    <location>
        <begin position="113"/>
        <end position="127"/>
    </location>
</feature>
<dbReference type="AlphaFoldDB" id="A0A165F968"/>
<keyword evidence="3" id="KW-1185">Reference proteome</keyword>
<evidence type="ECO:0000313" key="2">
    <source>
        <dbReference type="EMBL" id="KZV88612.1"/>
    </source>
</evidence>
<feature type="compositionally biased region" description="Polar residues" evidence="1">
    <location>
        <begin position="47"/>
        <end position="66"/>
    </location>
</feature>
<reference evidence="2 3" key="1">
    <citation type="journal article" date="2016" name="Mol. Biol. Evol.">
        <title>Comparative Genomics of Early-Diverging Mushroom-Forming Fungi Provides Insights into the Origins of Lignocellulose Decay Capabilities.</title>
        <authorList>
            <person name="Nagy L.G."/>
            <person name="Riley R."/>
            <person name="Tritt A."/>
            <person name="Adam C."/>
            <person name="Daum C."/>
            <person name="Floudas D."/>
            <person name="Sun H."/>
            <person name="Yadav J.S."/>
            <person name="Pangilinan J."/>
            <person name="Larsson K.H."/>
            <person name="Matsuura K."/>
            <person name="Barry K."/>
            <person name="Labutti K."/>
            <person name="Kuo R."/>
            <person name="Ohm R.A."/>
            <person name="Bhattacharya S.S."/>
            <person name="Shirouzu T."/>
            <person name="Yoshinaga Y."/>
            <person name="Martin F.M."/>
            <person name="Grigoriev I.V."/>
            <person name="Hibbett D.S."/>
        </authorList>
    </citation>
    <scope>NUCLEOTIDE SEQUENCE [LARGE SCALE GENOMIC DNA]</scope>
    <source>
        <strain evidence="2 3">HHB12029</strain>
    </source>
</reference>
<gene>
    <name evidence="2" type="ORF">EXIGLDRAFT_772514</name>
</gene>
<dbReference type="EMBL" id="KV426095">
    <property type="protein sequence ID" value="KZV88612.1"/>
    <property type="molecule type" value="Genomic_DNA"/>
</dbReference>